<dbReference type="AlphaFoldDB" id="A0A8T4J1M3"/>
<evidence type="ECO:0000256" key="1">
    <source>
        <dbReference type="SAM" id="MobiDB-lite"/>
    </source>
</evidence>
<proteinExistence type="predicted"/>
<dbReference type="EMBL" id="JAGSMN010000764">
    <property type="protein sequence ID" value="MBR7676873.1"/>
    <property type="molecule type" value="Genomic_DNA"/>
</dbReference>
<keyword evidence="3" id="KW-1185">Reference proteome</keyword>
<gene>
    <name evidence="2" type="ORF">KDA82_28485</name>
</gene>
<protein>
    <submittedName>
        <fullName evidence="2">Putative selenoprotein</fullName>
    </submittedName>
</protein>
<evidence type="ECO:0000313" key="2">
    <source>
        <dbReference type="EMBL" id="MBR7676873.1"/>
    </source>
</evidence>
<reference evidence="2" key="1">
    <citation type="submission" date="2021-04" db="EMBL/GenBank/DDBJ databases">
        <title>Sequencing of actinobacteria type strains.</title>
        <authorList>
            <person name="Nguyen G.-S."/>
            <person name="Wentzel A."/>
        </authorList>
    </citation>
    <scope>NUCLEOTIDE SEQUENCE</scope>
    <source>
        <strain evidence="2">DSM 42095</strain>
    </source>
</reference>
<dbReference type="Proteomes" id="UP000675554">
    <property type="component" value="Unassembled WGS sequence"/>
</dbReference>
<dbReference type="InterPro" id="IPR007423">
    <property type="entry name" value="Sel_put"/>
</dbReference>
<accession>A0A8T4J1M3</accession>
<comment type="caution">
    <text evidence="2">The sequence shown here is derived from an EMBL/GenBank/DDBJ whole genome shotgun (WGS) entry which is preliminary data.</text>
</comment>
<evidence type="ECO:0000313" key="3">
    <source>
        <dbReference type="Proteomes" id="UP000675554"/>
    </source>
</evidence>
<sequence>MPGAAPRLPAGAGVRARLRHAVAWALWYVRELNGEHAYERYAARARAEDPHARVLTRGEFERRRTDRRDADPREGGHCC</sequence>
<organism evidence="2 3">
    <name type="scientific">Streptomyces daliensis</name>
    <dbReference type="NCBI Taxonomy" id="299421"/>
    <lineage>
        <taxon>Bacteria</taxon>
        <taxon>Bacillati</taxon>
        <taxon>Actinomycetota</taxon>
        <taxon>Actinomycetes</taxon>
        <taxon>Kitasatosporales</taxon>
        <taxon>Streptomycetaceae</taxon>
        <taxon>Streptomyces</taxon>
    </lineage>
</organism>
<feature type="region of interest" description="Disordered" evidence="1">
    <location>
        <begin position="57"/>
        <end position="79"/>
    </location>
</feature>
<dbReference type="Pfam" id="PF04328">
    <property type="entry name" value="Sel_put"/>
    <property type="match status" value="1"/>
</dbReference>
<name>A0A8T4J1M3_9ACTN</name>